<dbReference type="PROSITE" id="PS50090">
    <property type="entry name" value="MYB_LIKE"/>
    <property type="match status" value="2"/>
</dbReference>
<evidence type="ECO:0000313" key="10">
    <source>
        <dbReference type="Proteomes" id="UP000030678"/>
    </source>
</evidence>
<dbReference type="VEuPathDB" id="FungiDB:G647_04482"/>
<dbReference type="Proteomes" id="UP000030678">
    <property type="component" value="Unassembled WGS sequence"/>
</dbReference>
<dbReference type="SUPFAM" id="SSF46689">
    <property type="entry name" value="Homeodomain-like"/>
    <property type="match status" value="2"/>
</dbReference>
<accession>V9DE34</accession>
<dbReference type="InterPro" id="IPR051651">
    <property type="entry name" value="DMTF1_DNA-bind_reg"/>
</dbReference>
<feature type="compositionally biased region" description="Acidic residues" evidence="5">
    <location>
        <begin position="195"/>
        <end position="210"/>
    </location>
</feature>
<feature type="compositionally biased region" description="Low complexity" evidence="5">
    <location>
        <begin position="306"/>
        <end position="315"/>
    </location>
</feature>
<keyword evidence="4" id="KW-0479">Metal-binding</keyword>
<feature type="compositionally biased region" description="Acidic residues" evidence="5">
    <location>
        <begin position="1266"/>
        <end position="1276"/>
    </location>
</feature>
<evidence type="ECO:0000256" key="2">
    <source>
        <dbReference type="ARBA" id="ARBA00023125"/>
    </source>
</evidence>
<dbReference type="InterPro" id="IPR013087">
    <property type="entry name" value="Znf_C2H2_type"/>
</dbReference>
<feature type="compositionally biased region" description="Polar residues" evidence="5">
    <location>
        <begin position="1172"/>
        <end position="1193"/>
    </location>
</feature>
<evidence type="ECO:0000259" key="8">
    <source>
        <dbReference type="PROSITE" id="PS51294"/>
    </source>
</evidence>
<feature type="compositionally biased region" description="Acidic residues" evidence="5">
    <location>
        <begin position="1348"/>
        <end position="1392"/>
    </location>
</feature>
<dbReference type="InterPro" id="IPR001005">
    <property type="entry name" value="SANT/Myb"/>
</dbReference>
<keyword evidence="4" id="KW-0863">Zinc-finger</keyword>
<dbReference type="Gene3D" id="1.10.10.60">
    <property type="entry name" value="Homeodomain-like"/>
    <property type="match status" value="2"/>
</dbReference>
<sequence length="1457" mass="161507">MGNTQSQEGDSAELATQAGTEDCEYALSVAEDRMVVELTAPSVEFDLSQIPDDRDVSEQNTPARVQTDQQLSDASTNALRRTDSPRPQKPARRKRQTVDKQAGRSKSERKRRRSSNNTNNEAASDILVRESQPAPESLDPTEEDRPLKETEPETYHIYATSDESDVEDGDHRMTGRVPNGFKAVNGPSHYGIPELQDESADEGGSDEEDAAQASGHAIDPDSAVEALNLLASVAGTQPSAAGPATQAAIKLSRPRQTSEGRYTCPWFDTHGCTQTFAQMQGAIRHAKLPHATTTVEAVVQAPTTTQTTTVAQTQTDQSVDAPQKAEIPPPKVTSEGRYMCPWVDVYGCDMTFAQRKGAMRHANLHTKQFTCFVCNKAVARQDTLLKHMKQHNGMEIAAATNADGETIQKGNKPGQQSNKLLEEVGAEAEEPQQDVSDDVSGEFATPEVASRSGEDAQWSSVESVPRDVQHVGDTVMQGIEINGDAAREVSNSPSTEPSSIFDEEDTIAKQTPIAAGKLKRKRSVEDSEGVTRQSLERNRKRKKASWGTPPTSIPSVEPVRPETPKSSAVEAAARSRQITDKIVPRLQTRQGSMDDWAQRFTPGSNLKHPTLNPTPPRPNTQQIEVVIPQTSQAGPSRLKQRRIRAPPSDEATAVGNEDAETDTSTKFRRKKLRKATYATPKGKKRAEPDVEYSTPAKQATIKEGEESEADKSDNDGMSPVDIATSVAKRTFPGRQQAPTADNDQDSDFDVTRAPESDNETTQAERPAAPAKKPRKSTGTKKIERPSSADAVECVRCHRVFASQDQLRKHQKKRSAHVGLVKCHDCSEEFYATAGLIRHEKDTGHGRGNGLQGRVGAFSQDEVNKLNKWRDTFCDYHNISRTEFNDMMTGTLERGKGATWNWAFVKRAEFLKEYLNVLPNRNKRSMLRYRERNFQNVEGMKNWSAEDDKELIRLQKELGTKWAEIARRLGRNADAVSQRWRHKLQYGEVETGEWSQAERAKFREILEEFCTDKDGNALEHMQIPWNRVSEKMGSRSAQQCSNHYRTLHSKKERGRWVRVDALEKAPGSSRLLKTSKMALRLSGQTRGKRTPKKGLSEEFIREDDEGDDESDPAEEDPEDERTQKDSPNAQRPGSDVEDEEEDDPRSGTEDTTSPAPVTRKRKPLPIKTPSKPMRSSQLFEQTQTNTSALKPSQTSRRRRSGQPSQDRQSPNIPIQRRHISSKTPLKEPRTSDNGQLDGDVEDDSGNGDEDARGKRESSQELGTISDTDADEDGNENENEAKGDEEVYDESPPDDSADEPDNEMARAEHEEETPDEDDEARDDEQAVPYESGGEEVAKSDGIAGDLVDNGAEEEDTDDSVDTDEATQDSNESDTESASEDESVPESGEEDDAQEDVPAAEAEPPTSSFMASINESAKRANIKKVRSGSQNHGQTMLGFPTWGRHSRRDIWQRESDEDSD</sequence>
<dbReference type="Gene3D" id="3.30.160.60">
    <property type="entry name" value="Classic Zinc Finger"/>
    <property type="match status" value="2"/>
</dbReference>
<feature type="region of interest" description="Disordered" evidence="5">
    <location>
        <begin position="1067"/>
        <end position="1457"/>
    </location>
</feature>
<organism evidence="9 10">
    <name type="scientific">Cladophialophora carrionii CBS 160.54</name>
    <dbReference type="NCBI Taxonomy" id="1279043"/>
    <lineage>
        <taxon>Eukaryota</taxon>
        <taxon>Fungi</taxon>
        <taxon>Dikarya</taxon>
        <taxon>Ascomycota</taxon>
        <taxon>Pezizomycotina</taxon>
        <taxon>Eurotiomycetes</taxon>
        <taxon>Chaetothyriomycetidae</taxon>
        <taxon>Chaetothyriales</taxon>
        <taxon>Herpotrichiellaceae</taxon>
        <taxon>Cladophialophora</taxon>
    </lineage>
</organism>
<feature type="region of interest" description="Disordered" evidence="5">
    <location>
        <begin position="425"/>
        <end position="469"/>
    </location>
</feature>
<evidence type="ECO:0000256" key="3">
    <source>
        <dbReference type="ARBA" id="ARBA00023242"/>
    </source>
</evidence>
<dbReference type="GO" id="GO:0000976">
    <property type="term" value="F:transcription cis-regulatory region binding"/>
    <property type="evidence" value="ECO:0007669"/>
    <property type="project" value="TreeGrafter"/>
</dbReference>
<feature type="region of interest" description="Disordered" evidence="5">
    <location>
        <begin position="306"/>
        <end position="332"/>
    </location>
</feature>
<comment type="subcellular location">
    <subcellularLocation>
        <location evidence="1">Nucleus</location>
    </subcellularLocation>
</comment>
<feature type="compositionally biased region" description="Acidic residues" evidence="5">
    <location>
        <begin position="1308"/>
        <end position="1320"/>
    </location>
</feature>
<feature type="compositionally biased region" description="Polar residues" evidence="5">
    <location>
        <begin position="1402"/>
        <end position="1412"/>
    </location>
</feature>
<feature type="domain" description="Myb-like" evidence="6">
    <location>
        <begin position="941"/>
        <end position="983"/>
    </location>
</feature>
<dbReference type="PANTHER" id="PTHR46380:SF2">
    <property type="entry name" value="CYCLIN-D-BINDING MYB-LIKE TRANSCRIPTION FACTOR 1"/>
    <property type="match status" value="1"/>
</dbReference>
<evidence type="ECO:0000256" key="4">
    <source>
        <dbReference type="PROSITE-ProRule" id="PRU00042"/>
    </source>
</evidence>
<feature type="domain" description="C2H2-type" evidence="7">
    <location>
        <begin position="369"/>
        <end position="396"/>
    </location>
</feature>
<feature type="compositionally biased region" description="Low complexity" evidence="5">
    <location>
        <begin position="115"/>
        <end position="124"/>
    </location>
</feature>
<feature type="compositionally biased region" description="Basic and acidic residues" evidence="5">
    <location>
        <begin position="96"/>
        <end position="106"/>
    </location>
</feature>
<dbReference type="SMART" id="SM00355">
    <property type="entry name" value="ZnF_C2H2"/>
    <property type="match status" value="4"/>
</dbReference>
<dbReference type="RefSeq" id="XP_008727046.1">
    <property type="nucleotide sequence ID" value="XM_008728824.1"/>
</dbReference>
<feature type="compositionally biased region" description="Polar residues" evidence="5">
    <location>
        <begin position="1200"/>
        <end position="1211"/>
    </location>
</feature>
<dbReference type="Pfam" id="PF13921">
    <property type="entry name" value="Myb_DNA-bind_6"/>
    <property type="match status" value="1"/>
</dbReference>
<name>V9DE34_9EURO</name>
<gene>
    <name evidence="9" type="ORF">G647_04482</name>
</gene>
<dbReference type="GO" id="GO:0003700">
    <property type="term" value="F:DNA-binding transcription factor activity"/>
    <property type="evidence" value="ECO:0007669"/>
    <property type="project" value="TreeGrafter"/>
</dbReference>
<feature type="domain" description="Myb-like" evidence="6">
    <location>
        <begin position="985"/>
        <end position="1047"/>
    </location>
</feature>
<evidence type="ECO:0000256" key="5">
    <source>
        <dbReference type="SAM" id="MobiDB-lite"/>
    </source>
</evidence>
<dbReference type="GO" id="GO:0008270">
    <property type="term" value="F:zinc ion binding"/>
    <property type="evidence" value="ECO:0007669"/>
    <property type="project" value="UniProtKB-KW"/>
</dbReference>
<dbReference type="PROSITE" id="PS51294">
    <property type="entry name" value="HTH_MYB"/>
    <property type="match status" value="1"/>
</dbReference>
<feature type="compositionally biased region" description="Basic and acidic residues" evidence="5">
    <location>
        <begin position="1248"/>
        <end position="1257"/>
    </location>
</feature>
<feature type="compositionally biased region" description="Polar residues" evidence="5">
    <location>
        <begin position="489"/>
        <end position="498"/>
    </location>
</feature>
<dbReference type="OrthoDB" id="39591at2759"/>
<evidence type="ECO:0000259" key="7">
    <source>
        <dbReference type="PROSITE" id="PS50157"/>
    </source>
</evidence>
<keyword evidence="3" id="KW-0539">Nucleus</keyword>
<keyword evidence="2" id="KW-0238">DNA-binding</keyword>
<protein>
    <submittedName>
        <fullName evidence="9">Uncharacterized protein</fullName>
    </submittedName>
</protein>
<feature type="domain" description="C2H2-type" evidence="7">
    <location>
        <begin position="791"/>
        <end position="821"/>
    </location>
</feature>
<dbReference type="CDD" id="cd00167">
    <property type="entry name" value="SANT"/>
    <property type="match status" value="2"/>
</dbReference>
<feature type="compositionally biased region" description="Basic and acidic residues" evidence="5">
    <location>
        <begin position="143"/>
        <end position="154"/>
    </location>
</feature>
<feature type="region of interest" description="Disordered" evidence="5">
    <location>
        <begin position="484"/>
        <end position="787"/>
    </location>
</feature>
<feature type="compositionally biased region" description="Basic and acidic residues" evidence="5">
    <location>
        <begin position="700"/>
        <end position="714"/>
    </location>
</feature>
<evidence type="ECO:0000259" key="6">
    <source>
        <dbReference type="PROSITE" id="PS50090"/>
    </source>
</evidence>
<dbReference type="PROSITE" id="PS50157">
    <property type="entry name" value="ZINC_FINGER_C2H2_2"/>
    <property type="match status" value="3"/>
</dbReference>
<dbReference type="GeneID" id="19982975"/>
<feature type="domain" description="HTH myb-type" evidence="8">
    <location>
        <begin position="941"/>
        <end position="987"/>
    </location>
</feature>
<evidence type="ECO:0000256" key="1">
    <source>
        <dbReference type="ARBA" id="ARBA00004123"/>
    </source>
</evidence>
<feature type="compositionally biased region" description="Polar residues" evidence="5">
    <location>
        <begin position="58"/>
        <end position="79"/>
    </location>
</feature>
<dbReference type="HOGENOM" id="CLU_006881_0_0_1"/>
<feature type="compositionally biased region" description="Acidic residues" evidence="5">
    <location>
        <begin position="1099"/>
        <end position="1118"/>
    </location>
</feature>
<feature type="region of interest" description="Disordered" evidence="5">
    <location>
        <begin position="44"/>
        <end position="215"/>
    </location>
</feature>
<evidence type="ECO:0000313" key="9">
    <source>
        <dbReference type="EMBL" id="ETI25110.1"/>
    </source>
</evidence>
<dbReference type="PANTHER" id="PTHR46380">
    <property type="entry name" value="CYCLIN-D-BINDING MYB-LIKE TRANSCRIPTION FACTOR 1"/>
    <property type="match status" value="1"/>
</dbReference>
<dbReference type="Pfam" id="PF00096">
    <property type="entry name" value="zf-C2H2"/>
    <property type="match status" value="2"/>
</dbReference>
<proteinExistence type="predicted"/>
<feature type="compositionally biased region" description="Acidic residues" evidence="5">
    <location>
        <begin position="1237"/>
        <end position="1247"/>
    </location>
</feature>
<dbReference type="SMART" id="SM00717">
    <property type="entry name" value="SANT"/>
    <property type="match status" value="2"/>
</dbReference>
<dbReference type="SUPFAM" id="SSF57667">
    <property type="entry name" value="beta-beta-alpha zinc fingers"/>
    <property type="match status" value="1"/>
</dbReference>
<feature type="domain" description="C2H2-type" evidence="7">
    <location>
        <begin position="338"/>
        <end position="370"/>
    </location>
</feature>
<dbReference type="InterPro" id="IPR036236">
    <property type="entry name" value="Znf_C2H2_sf"/>
</dbReference>
<feature type="compositionally biased region" description="Acidic residues" evidence="5">
    <location>
        <begin position="425"/>
        <end position="440"/>
    </location>
</feature>
<dbReference type="GO" id="GO:0005634">
    <property type="term" value="C:nucleus"/>
    <property type="evidence" value="ECO:0007669"/>
    <property type="project" value="UniProtKB-SubCell"/>
</dbReference>
<feature type="compositionally biased region" description="Acidic residues" evidence="5">
    <location>
        <begin position="1284"/>
        <end position="1300"/>
    </location>
</feature>
<dbReference type="InterPro" id="IPR017930">
    <property type="entry name" value="Myb_dom"/>
</dbReference>
<dbReference type="EMBL" id="KB822704">
    <property type="protein sequence ID" value="ETI25110.1"/>
    <property type="molecule type" value="Genomic_DNA"/>
</dbReference>
<keyword evidence="4" id="KW-0862">Zinc</keyword>
<dbReference type="InterPro" id="IPR009057">
    <property type="entry name" value="Homeodomain-like_sf"/>
</dbReference>
<dbReference type="PROSITE" id="PS00028">
    <property type="entry name" value="ZINC_FINGER_C2H2_1"/>
    <property type="match status" value="2"/>
</dbReference>
<reference evidence="9 10" key="1">
    <citation type="submission" date="2013-03" db="EMBL/GenBank/DDBJ databases">
        <title>The Genome Sequence of Cladophialophora carrionii CBS 160.54.</title>
        <authorList>
            <consortium name="The Broad Institute Genomics Platform"/>
            <person name="Cuomo C."/>
            <person name="de Hoog S."/>
            <person name="Gorbushina A."/>
            <person name="Walker B."/>
            <person name="Young S.K."/>
            <person name="Zeng Q."/>
            <person name="Gargeya S."/>
            <person name="Fitzgerald M."/>
            <person name="Haas B."/>
            <person name="Abouelleil A."/>
            <person name="Allen A.W."/>
            <person name="Alvarado L."/>
            <person name="Arachchi H.M."/>
            <person name="Berlin A.M."/>
            <person name="Chapman S.B."/>
            <person name="Gainer-Dewar J."/>
            <person name="Goldberg J."/>
            <person name="Griggs A."/>
            <person name="Gujja S."/>
            <person name="Hansen M."/>
            <person name="Howarth C."/>
            <person name="Imamovic A."/>
            <person name="Ireland A."/>
            <person name="Larimer J."/>
            <person name="McCowan C."/>
            <person name="Murphy C."/>
            <person name="Pearson M."/>
            <person name="Poon T.W."/>
            <person name="Priest M."/>
            <person name="Roberts A."/>
            <person name="Saif S."/>
            <person name="Shea T."/>
            <person name="Sisk P."/>
            <person name="Sykes S."/>
            <person name="Wortman J."/>
            <person name="Nusbaum C."/>
            <person name="Birren B."/>
        </authorList>
    </citation>
    <scope>NUCLEOTIDE SEQUENCE [LARGE SCALE GENOMIC DNA]</scope>
    <source>
        <strain evidence="9 10">CBS 160.54</strain>
    </source>
</reference>